<evidence type="ECO:0000256" key="7">
    <source>
        <dbReference type="ARBA" id="ARBA00022801"/>
    </source>
</evidence>
<dbReference type="PANTHER" id="PTHR11207:SF0">
    <property type="entry name" value="RIBONUCLEASE 3"/>
    <property type="match status" value="1"/>
</dbReference>
<dbReference type="CDD" id="cd00593">
    <property type="entry name" value="RIBOc"/>
    <property type="match status" value="1"/>
</dbReference>
<feature type="active site" evidence="9">
    <location>
        <position position="123"/>
    </location>
</feature>
<dbReference type="InterPro" id="IPR014720">
    <property type="entry name" value="dsRBD_dom"/>
</dbReference>
<dbReference type="SUPFAM" id="SSF54768">
    <property type="entry name" value="dsRNA-binding domain-like"/>
    <property type="match status" value="1"/>
</dbReference>
<keyword evidence="9" id="KW-0963">Cytoplasm</keyword>
<keyword evidence="9" id="KW-0699">rRNA-binding</keyword>
<dbReference type="EC" id="3.1.26.3" evidence="9"/>
<feature type="domain" description="RNase III" evidence="11">
    <location>
        <begin position="4"/>
        <end position="134"/>
    </location>
</feature>
<keyword evidence="7 9" id="KW-0378">Hydrolase</keyword>
<comment type="catalytic activity">
    <reaction evidence="1 9">
        <text>Endonucleolytic cleavage to 5'-phosphomonoester.</text>
        <dbReference type="EC" id="3.1.26.3"/>
    </reaction>
</comment>
<dbReference type="NCBIfam" id="TIGR02191">
    <property type="entry name" value="RNaseIII"/>
    <property type="match status" value="1"/>
</dbReference>
<dbReference type="Gene3D" id="3.30.160.20">
    <property type="match status" value="1"/>
</dbReference>
<gene>
    <name evidence="9 12" type="primary">rnc</name>
    <name evidence="12" type="ORF">COT94_04560</name>
</gene>
<evidence type="ECO:0000256" key="2">
    <source>
        <dbReference type="ARBA" id="ARBA00010183"/>
    </source>
</evidence>
<dbReference type="FunFam" id="1.10.1520.10:FF:000001">
    <property type="entry name" value="Ribonuclease 3"/>
    <property type="match status" value="1"/>
</dbReference>
<dbReference type="InterPro" id="IPR000999">
    <property type="entry name" value="RNase_III_dom"/>
</dbReference>
<evidence type="ECO:0000259" key="10">
    <source>
        <dbReference type="PROSITE" id="PS50137"/>
    </source>
</evidence>
<evidence type="ECO:0000256" key="4">
    <source>
        <dbReference type="ARBA" id="ARBA00022664"/>
    </source>
</evidence>
<keyword evidence="4 9" id="KW-0507">mRNA processing</keyword>
<evidence type="ECO:0000256" key="9">
    <source>
        <dbReference type="HAMAP-Rule" id="MF_00104"/>
    </source>
</evidence>
<reference evidence="13" key="1">
    <citation type="submission" date="2017-09" db="EMBL/GenBank/DDBJ databases">
        <title>Depth-based differentiation of microbial function through sediment-hosted aquifers and enrichment of novel symbionts in the deep terrestrial subsurface.</title>
        <authorList>
            <person name="Probst A.J."/>
            <person name="Ladd B."/>
            <person name="Jarett J.K."/>
            <person name="Geller-Mcgrath D.E."/>
            <person name="Sieber C.M.K."/>
            <person name="Emerson J.B."/>
            <person name="Anantharaman K."/>
            <person name="Thomas B.C."/>
            <person name="Malmstrom R."/>
            <person name="Stieglmeier M."/>
            <person name="Klingl A."/>
            <person name="Woyke T."/>
            <person name="Ryan C.M."/>
            <person name="Banfield J.F."/>
        </authorList>
    </citation>
    <scope>NUCLEOTIDE SEQUENCE [LARGE SCALE GENOMIC DNA]</scope>
</reference>
<dbReference type="GO" id="GO:0006397">
    <property type="term" value="P:mRNA processing"/>
    <property type="evidence" value="ECO:0007669"/>
    <property type="project" value="UniProtKB-UniRule"/>
</dbReference>
<protein>
    <recommendedName>
        <fullName evidence="9">Ribonuclease 3</fullName>
        <ecNumber evidence="9">3.1.26.3</ecNumber>
    </recommendedName>
    <alternativeName>
        <fullName evidence="9">Ribonuclease III</fullName>
        <shortName evidence="9">RNase III</shortName>
    </alternativeName>
</protein>
<evidence type="ECO:0000313" key="12">
    <source>
        <dbReference type="EMBL" id="PIT95657.1"/>
    </source>
</evidence>
<comment type="cofactor">
    <cofactor evidence="9">
        <name>Mg(2+)</name>
        <dbReference type="ChEBI" id="CHEBI:18420"/>
    </cofactor>
</comment>
<dbReference type="AlphaFoldDB" id="A0A2M6WS73"/>
<evidence type="ECO:0000256" key="6">
    <source>
        <dbReference type="ARBA" id="ARBA00022759"/>
    </source>
</evidence>
<feature type="binding site" evidence="9">
    <location>
        <position position="120"/>
    </location>
    <ligand>
        <name>Mg(2+)</name>
        <dbReference type="ChEBI" id="CHEBI:18420"/>
    </ligand>
</feature>
<comment type="subcellular location">
    <subcellularLocation>
        <location evidence="9">Cytoplasm</location>
    </subcellularLocation>
</comment>
<feature type="binding site" evidence="9">
    <location>
        <position position="123"/>
    </location>
    <ligand>
        <name>Mg(2+)</name>
        <dbReference type="ChEBI" id="CHEBI:18420"/>
    </ligand>
</feature>
<dbReference type="HAMAP" id="MF_00104">
    <property type="entry name" value="RNase_III"/>
    <property type="match status" value="1"/>
</dbReference>
<evidence type="ECO:0000313" key="13">
    <source>
        <dbReference type="Proteomes" id="UP000228533"/>
    </source>
</evidence>
<evidence type="ECO:0000256" key="5">
    <source>
        <dbReference type="ARBA" id="ARBA00022722"/>
    </source>
</evidence>
<dbReference type="GO" id="GO:0003725">
    <property type="term" value="F:double-stranded RNA binding"/>
    <property type="evidence" value="ECO:0007669"/>
    <property type="project" value="TreeGrafter"/>
</dbReference>
<dbReference type="SMART" id="SM00535">
    <property type="entry name" value="RIBOc"/>
    <property type="match status" value="1"/>
</dbReference>
<dbReference type="InterPro" id="IPR036389">
    <property type="entry name" value="RNase_III_sf"/>
</dbReference>
<dbReference type="Proteomes" id="UP000228533">
    <property type="component" value="Unassembled WGS sequence"/>
</dbReference>
<comment type="caution">
    <text evidence="12">The sequence shown here is derived from an EMBL/GenBank/DDBJ whole genome shotgun (WGS) entry which is preliminary data.</text>
</comment>
<dbReference type="SMART" id="SM00358">
    <property type="entry name" value="DSRM"/>
    <property type="match status" value="1"/>
</dbReference>
<keyword evidence="6 9" id="KW-0255">Endonuclease</keyword>
<comment type="function">
    <text evidence="9">Digests double-stranded RNA. Involved in the processing of primary rRNA transcript to yield the immediate precursors to the large and small rRNAs (23S and 16S). Processes some mRNAs, and tRNAs when they are encoded in the rRNA operon. Processes pre-crRNA and tracrRNA of type II CRISPR loci if present in the organism.</text>
</comment>
<dbReference type="InterPro" id="IPR011907">
    <property type="entry name" value="RNase_III"/>
</dbReference>
<keyword evidence="5 9" id="KW-0540">Nuclease</keyword>
<dbReference type="GO" id="GO:0019843">
    <property type="term" value="F:rRNA binding"/>
    <property type="evidence" value="ECO:0007669"/>
    <property type="project" value="UniProtKB-KW"/>
</dbReference>
<dbReference type="GO" id="GO:0010468">
    <property type="term" value="P:regulation of gene expression"/>
    <property type="evidence" value="ECO:0007669"/>
    <property type="project" value="TreeGrafter"/>
</dbReference>
<feature type="active site" evidence="9">
    <location>
        <position position="50"/>
    </location>
</feature>
<comment type="similarity">
    <text evidence="2">Belongs to the ribonuclease III family.</text>
</comment>
<dbReference type="SUPFAM" id="SSF69065">
    <property type="entry name" value="RNase III domain-like"/>
    <property type="match status" value="1"/>
</dbReference>
<dbReference type="GO" id="GO:0008033">
    <property type="term" value="P:tRNA processing"/>
    <property type="evidence" value="ECO:0007669"/>
    <property type="project" value="UniProtKB-KW"/>
</dbReference>
<dbReference type="GO" id="GO:0005737">
    <property type="term" value="C:cytoplasm"/>
    <property type="evidence" value="ECO:0007669"/>
    <property type="project" value="UniProtKB-SubCell"/>
</dbReference>
<name>A0A2M6WS73_9BACT</name>
<comment type="subunit">
    <text evidence="9">Homodimer.</text>
</comment>
<feature type="binding site" evidence="9">
    <location>
        <position position="46"/>
    </location>
    <ligand>
        <name>Mg(2+)</name>
        <dbReference type="ChEBI" id="CHEBI:18420"/>
    </ligand>
</feature>
<dbReference type="PROSITE" id="PS50137">
    <property type="entry name" value="DS_RBD"/>
    <property type="match status" value="1"/>
</dbReference>
<dbReference type="Pfam" id="PF00035">
    <property type="entry name" value="dsrm"/>
    <property type="match status" value="1"/>
</dbReference>
<dbReference type="GO" id="GO:0006364">
    <property type="term" value="P:rRNA processing"/>
    <property type="evidence" value="ECO:0007669"/>
    <property type="project" value="UniProtKB-UniRule"/>
</dbReference>
<dbReference type="PROSITE" id="PS00517">
    <property type="entry name" value="RNASE_3_1"/>
    <property type="match status" value="1"/>
</dbReference>
<keyword evidence="9" id="KW-0460">Magnesium</keyword>
<dbReference type="CDD" id="cd10845">
    <property type="entry name" value="DSRM_RNAse_III_family"/>
    <property type="match status" value="1"/>
</dbReference>
<dbReference type="EMBL" id="PFAM01000026">
    <property type="protein sequence ID" value="PIT95657.1"/>
    <property type="molecule type" value="Genomic_DNA"/>
</dbReference>
<dbReference type="PANTHER" id="PTHR11207">
    <property type="entry name" value="RIBONUCLEASE III"/>
    <property type="match status" value="1"/>
</dbReference>
<dbReference type="GO" id="GO:0046872">
    <property type="term" value="F:metal ion binding"/>
    <property type="evidence" value="ECO:0007669"/>
    <property type="project" value="UniProtKB-KW"/>
</dbReference>
<evidence type="ECO:0000256" key="8">
    <source>
        <dbReference type="ARBA" id="ARBA00022884"/>
    </source>
</evidence>
<keyword evidence="9" id="KW-0819">tRNA processing</keyword>
<dbReference type="GO" id="GO:0004525">
    <property type="term" value="F:ribonuclease III activity"/>
    <property type="evidence" value="ECO:0007669"/>
    <property type="project" value="UniProtKB-UniRule"/>
</dbReference>
<accession>A0A2M6WS73</accession>
<evidence type="ECO:0000259" key="11">
    <source>
        <dbReference type="PROSITE" id="PS50142"/>
    </source>
</evidence>
<organism evidence="12 13">
    <name type="scientific">Candidatus Falkowbacteria bacterium CG10_big_fil_rev_8_21_14_0_10_37_14</name>
    <dbReference type="NCBI Taxonomy" id="1974561"/>
    <lineage>
        <taxon>Bacteria</taxon>
        <taxon>Candidatus Falkowiibacteriota</taxon>
    </lineage>
</organism>
<evidence type="ECO:0000256" key="3">
    <source>
        <dbReference type="ARBA" id="ARBA00022552"/>
    </source>
</evidence>
<proteinExistence type="inferred from homology"/>
<dbReference type="PROSITE" id="PS50142">
    <property type="entry name" value="RNASE_3_2"/>
    <property type="match status" value="1"/>
</dbReference>
<keyword evidence="8 9" id="KW-0694">RNA-binding</keyword>
<evidence type="ECO:0000256" key="1">
    <source>
        <dbReference type="ARBA" id="ARBA00000109"/>
    </source>
</evidence>
<feature type="domain" description="DRBM" evidence="10">
    <location>
        <begin position="161"/>
        <end position="226"/>
    </location>
</feature>
<sequence length="230" mass="26056">MPDFNKLQTRLQYTFKDLGLLKQSMVHRSYINEHPDFPLGHNERLEFLGDAVLEIVVTEHLYLTFPDKPEGELTDWRASLVNAKILSEISKDLNLEDCLFLSKGEAKDADSKARQYILANAIEALIGAIYLDGGIEAAKPFIHREIINHLDYILANQLYMDPKSRFQEKSQEIYSITPHYKILDESGPDHAKNFTVGLYIDEEQIAVGHGSSKHEAQVDAAASGLKVKTW</sequence>
<keyword evidence="3 9" id="KW-0698">rRNA processing</keyword>
<keyword evidence="9" id="KW-0479">Metal-binding</keyword>
<dbReference type="Gene3D" id="1.10.1520.10">
    <property type="entry name" value="Ribonuclease III domain"/>
    <property type="match status" value="1"/>
</dbReference>
<dbReference type="Pfam" id="PF14622">
    <property type="entry name" value="Ribonucleas_3_3"/>
    <property type="match status" value="1"/>
</dbReference>